<proteinExistence type="inferred from homology"/>
<keyword evidence="6" id="KW-0238">DNA-binding</keyword>
<dbReference type="SUPFAM" id="SSF57716">
    <property type="entry name" value="Glucocorticoid receptor-like (DNA-binding domain)"/>
    <property type="match status" value="1"/>
</dbReference>
<keyword evidence="3" id="KW-0863">Zinc-finger</keyword>
<gene>
    <name evidence="12" type="primary">Necator_chrIV.g13652</name>
    <name evidence="12" type="ORF">RB195_000360</name>
</gene>
<keyword evidence="2" id="KW-0479">Metal-binding</keyword>
<dbReference type="PANTHER" id="PTHR24083">
    <property type="entry name" value="NUCLEAR HORMONE RECEPTOR"/>
    <property type="match status" value="1"/>
</dbReference>
<keyword evidence="8" id="KW-0675">Receptor</keyword>
<reference evidence="12 13" key="1">
    <citation type="submission" date="2023-08" db="EMBL/GenBank/DDBJ databases">
        <title>A Necator americanus chromosomal reference genome.</title>
        <authorList>
            <person name="Ilik V."/>
            <person name="Petrzelkova K.J."/>
            <person name="Pardy F."/>
            <person name="Fuh T."/>
            <person name="Niatou-Singa F.S."/>
            <person name="Gouil Q."/>
            <person name="Baker L."/>
            <person name="Ritchie M.E."/>
            <person name="Jex A.R."/>
            <person name="Gazzola D."/>
            <person name="Li H."/>
            <person name="Toshio Fujiwara R."/>
            <person name="Zhan B."/>
            <person name="Aroian R.V."/>
            <person name="Pafco B."/>
            <person name="Schwarz E.M."/>
        </authorList>
    </citation>
    <scope>NUCLEOTIDE SEQUENCE [LARGE SCALE GENOMIC DNA]</scope>
    <source>
        <strain evidence="12 13">Aroian</strain>
        <tissue evidence="12">Whole animal</tissue>
    </source>
</reference>
<evidence type="ECO:0000256" key="6">
    <source>
        <dbReference type="ARBA" id="ARBA00023125"/>
    </source>
</evidence>
<feature type="domain" description="Nuclear receptor" evidence="11">
    <location>
        <begin position="51"/>
        <end position="126"/>
    </location>
</feature>
<dbReference type="InterPro" id="IPR001628">
    <property type="entry name" value="Znf_hrmn_rcpt"/>
</dbReference>
<name>A0ABR1DAY4_NECAM</name>
<keyword evidence="7" id="KW-0804">Transcription</keyword>
<dbReference type="Gene3D" id="1.10.565.10">
    <property type="entry name" value="Retinoid X Receptor"/>
    <property type="match status" value="1"/>
</dbReference>
<evidence type="ECO:0000256" key="7">
    <source>
        <dbReference type="ARBA" id="ARBA00023163"/>
    </source>
</evidence>
<dbReference type="CDD" id="cd07164">
    <property type="entry name" value="NR_DBD_PNR_like_1"/>
    <property type="match status" value="1"/>
</dbReference>
<dbReference type="Gene3D" id="3.30.50.10">
    <property type="entry name" value="Erythroid Transcription Factor GATA-1, subunit A"/>
    <property type="match status" value="1"/>
</dbReference>
<evidence type="ECO:0000256" key="8">
    <source>
        <dbReference type="ARBA" id="ARBA00023170"/>
    </source>
</evidence>
<comment type="caution">
    <text evidence="12">The sequence shown here is derived from an EMBL/GenBank/DDBJ whole genome shotgun (WGS) entry which is preliminary data.</text>
</comment>
<dbReference type="PROSITE" id="PS00031">
    <property type="entry name" value="NUCLEAR_REC_DBD_1"/>
    <property type="match status" value="1"/>
</dbReference>
<evidence type="ECO:0000256" key="1">
    <source>
        <dbReference type="ARBA" id="ARBA00005993"/>
    </source>
</evidence>
<comment type="similarity">
    <text evidence="1">Belongs to the nuclear hormone receptor family.</text>
</comment>
<evidence type="ECO:0000259" key="11">
    <source>
        <dbReference type="PROSITE" id="PS51030"/>
    </source>
</evidence>
<dbReference type="InterPro" id="IPR013088">
    <property type="entry name" value="Znf_NHR/GATA"/>
</dbReference>
<keyword evidence="13" id="KW-1185">Reference proteome</keyword>
<dbReference type="InterPro" id="IPR050274">
    <property type="entry name" value="Nuclear_hormone_rcpt_NR2"/>
</dbReference>
<accession>A0ABR1DAY4</accession>
<dbReference type="SUPFAM" id="SSF48508">
    <property type="entry name" value="Nuclear receptor ligand-binding domain"/>
    <property type="match status" value="1"/>
</dbReference>
<evidence type="ECO:0000256" key="2">
    <source>
        <dbReference type="ARBA" id="ARBA00022723"/>
    </source>
</evidence>
<evidence type="ECO:0000256" key="3">
    <source>
        <dbReference type="ARBA" id="ARBA00022771"/>
    </source>
</evidence>
<evidence type="ECO:0000256" key="10">
    <source>
        <dbReference type="SAM" id="MobiDB-lite"/>
    </source>
</evidence>
<dbReference type="PROSITE" id="PS51030">
    <property type="entry name" value="NUCLEAR_REC_DBD_2"/>
    <property type="match status" value="1"/>
</dbReference>
<sequence length="349" mass="39734">MAAAIFPRERSPGANLVLPLFEDSSPPKRPQPSVPSRIPSQKTGTTMLKPDLFCLVCGDRSSGRHYGVQSCDGCRGFFKRSIRRRLLYSCKEDGRCVVDVMRRNQCQACRLEKCLRVKMNRNAVQHERTCGEKERRRNTEEAQLRHDTEIVTPVRFAGKVTCQRQEKVKKNFSISNLVGPSHESSLVSLIRWWSSSPPASSLEIEDRKVLFCNSWHWIFFLSRISQSGFPHTSSRAPQSYEKMMFVENFVENVKLSPLEQWSVSNILLFRPECNGLKDRRKIREIQAQSAAVFSGCMSARETLQGAPQSSMLLLVLPCLTQISAEDVRAEFFEQRSLHDVESICESAIA</sequence>
<dbReference type="InterPro" id="IPR035500">
    <property type="entry name" value="NHR-like_dom_sf"/>
</dbReference>
<organism evidence="12 13">
    <name type="scientific">Necator americanus</name>
    <name type="common">Human hookworm</name>
    <dbReference type="NCBI Taxonomy" id="51031"/>
    <lineage>
        <taxon>Eukaryota</taxon>
        <taxon>Metazoa</taxon>
        <taxon>Ecdysozoa</taxon>
        <taxon>Nematoda</taxon>
        <taxon>Chromadorea</taxon>
        <taxon>Rhabditida</taxon>
        <taxon>Rhabditina</taxon>
        <taxon>Rhabditomorpha</taxon>
        <taxon>Strongyloidea</taxon>
        <taxon>Ancylostomatidae</taxon>
        <taxon>Bunostominae</taxon>
        <taxon>Necator</taxon>
    </lineage>
</organism>
<dbReference type="SMART" id="SM00399">
    <property type="entry name" value="ZnF_C4"/>
    <property type="match status" value="1"/>
</dbReference>
<evidence type="ECO:0000256" key="4">
    <source>
        <dbReference type="ARBA" id="ARBA00022833"/>
    </source>
</evidence>
<keyword evidence="5" id="KW-0805">Transcription regulation</keyword>
<evidence type="ECO:0000256" key="5">
    <source>
        <dbReference type="ARBA" id="ARBA00023015"/>
    </source>
</evidence>
<dbReference type="EMBL" id="JAVFWL010000004">
    <property type="protein sequence ID" value="KAK6747075.1"/>
    <property type="molecule type" value="Genomic_DNA"/>
</dbReference>
<evidence type="ECO:0000313" key="12">
    <source>
        <dbReference type="EMBL" id="KAK6747075.1"/>
    </source>
</evidence>
<evidence type="ECO:0000256" key="9">
    <source>
        <dbReference type="ARBA" id="ARBA00023242"/>
    </source>
</evidence>
<dbReference type="PRINTS" id="PR00047">
    <property type="entry name" value="STROIDFINGER"/>
</dbReference>
<evidence type="ECO:0000313" key="13">
    <source>
        <dbReference type="Proteomes" id="UP001303046"/>
    </source>
</evidence>
<dbReference type="Pfam" id="PF00105">
    <property type="entry name" value="zf-C4"/>
    <property type="match status" value="1"/>
</dbReference>
<keyword evidence="4" id="KW-0862">Zinc</keyword>
<keyword evidence="9" id="KW-0539">Nucleus</keyword>
<feature type="region of interest" description="Disordered" evidence="10">
    <location>
        <begin position="21"/>
        <end position="44"/>
    </location>
</feature>
<protein>
    <recommendedName>
        <fullName evidence="11">Nuclear receptor domain-containing protein</fullName>
    </recommendedName>
</protein>
<dbReference type="Proteomes" id="UP001303046">
    <property type="component" value="Unassembled WGS sequence"/>
</dbReference>